<dbReference type="CDD" id="cd03811">
    <property type="entry name" value="GT4_GT28_WabH-like"/>
    <property type="match status" value="1"/>
</dbReference>
<comment type="caution">
    <text evidence="3">The sequence shown here is derived from an EMBL/GenBank/DDBJ whole genome shotgun (WGS) entry which is preliminary data.</text>
</comment>
<dbReference type="InterPro" id="IPR001296">
    <property type="entry name" value="Glyco_trans_1"/>
</dbReference>
<dbReference type="GO" id="GO:0016757">
    <property type="term" value="F:glycosyltransferase activity"/>
    <property type="evidence" value="ECO:0007669"/>
    <property type="project" value="InterPro"/>
</dbReference>
<dbReference type="PATRIC" id="fig|1156395.6.peg.1524"/>
<dbReference type="STRING" id="1156395.DBT_1510"/>
<feature type="domain" description="Glycosyltransferase subfamily 4-like N-terminal" evidence="2">
    <location>
        <begin position="16"/>
        <end position="178"/>
    </location>
</feature>
<evidence type="ECO:0000313" key="4">
    <source>
        <dbReference type="Proteomes" id="UP000093080"/>
    </source>
</evidence>
<keyword evidence="3" id="KW-0808">Transferase</keyword>
<dbReference type="Proteomes" id="UP000093080">
    <property type="component" value="Unassembled WGS sequence"/>
</dbReference>
<keyword evidence="4" id="KW-1185">Reference proteome</keyword>
<dbReference type="Pfam" id="PF00534">
    <property type="entry name" value="Glycos_transf_1"/>
    <property type="match status" value="1"/>
</dbReference>
<evidence type="ECO:0000313" key="3">
    <source>
        <dbReference type="EMBL" id="OCC15024.1"/>
    </source>
</evidence>
<proteinExistence type="predicted"/>
<dbReference type="RefSeq" id="WP_067618752.1">
    <property type="nucleotide sequence ID" value="NZ_MAGO01000007.1"/>
</dbReference>
<dbReference type="PANTHER" id="PTHR12526">
    <property type="entry name" value="GLYCOSYLTRANSFERASE"/>
    <property type="match status" value="1"/>
</dbReference>
<accession>A0A1B9F5B5</accession>
<evidence type="ECO:0000259" key="1">
    <source>
        <dbReference type="Pfam" id="PF00534"/>
    </source>
</evidence>
<sequence>MEEKKIAILASFSGTGGVERMISNLVNGFSAFGVKTDLLLIRADNLHYLDAIPNKVNLIKLKTRHNFTALPELIKFLKTERPHALLAAKDRAIFVAAMAKTLTKSKTRIVARLGTTVSEGIREKPLPTRIIRNLIMKLSYRLIDETICVSRGVAEDLANITGLKATRFHVVRNPVITEKLYKLSKETINHPWLINKEIPVILGIGRLTRQKDFGTLIKAFHIVQQNIPSRLIILGEGGMRRELTELIRGLKLKESVDLPGFTPNPYPYIKNADLFVLSSRWEGSPNALTEALALGVPVASTDCPSGPKEILQNGRFGPLVPPGDYKALAEAMIKVLKSPLPSKILQQAVAEYTVEESARRYLQILLGEKRLDT</sequence>
<evidence type="ECO:0000259" key="2">
    <source>
        <dbReference type="Pfam" id="PF13439"/>
    </source>
</evidence>
<reference evidence="3 4" key="1">
    <citation type="submission" date="2016-06" db="EMBL/GenBank/DDBJ databases">
        <title>Respiratory ammonification of nitrate coupled to the oxidation of elemental sulfur in deep-sea autotrophic thermophilic bacteria.</title>
        <authorList>
            <person name="Slobodkina G.B."/>
            <person name="Mardanov A.V."/>
            <person name="Ravin N.V."/>
            <person name="Frolova A.A."/>
            <person name="Viryasiv M.B."/>
            <person name="Chernyh N.A."/>
            <person name="Bonch-Osmolovskaya E.A."/>
            <person name="Slobodkin A.I."/>
        </authorList>
    </citation>
    <scope>NUCLEOTIDE SEQUENCE [LARGE SCALE GENOMIC DNA]</scope>
    <source>
        <strain evidence="3 4">S69</strain>
    </source>
</reference>
<dbReference type="EMBL" id="MAGO01000007">
    <property type="protein sequence ID" value="OCC15024.1"/>
    <property type="molecule type" value="Genomic_DNA"/>
</dbReference>
<protein>
    <submittedName>
        <fullName evidence="3">Glycosyl transferase, group 1</fullName>
    </submittedName>
</protein>
<dbReference type="Gene3D" id="3.40.50.2000">
    <property type="entry name" value="Glycogen Phosphorylase B"/>
    <property type="match status" value="2"/>
</dbReference>
<name>A0A1B9F5B5_9BACT</name>
<dbReference type="InterPro" id="IPR028098">
    <property type="entry name" value="Glyco_trans_4-like_N"/>
</dbReference>
<dbReference type="AlphaFoldDB" id="A0A1B9F5B5"/>
<gene>
    <name evidence="3" type="ORF">DBT_1510</name>
</gene>
<dbReference type="Pfam" id="PF13439">
    <property type="entry name" value="Glyco_transf_4"/>
    <property type="match status" value="1"/>
</dbReference>
<dbReference type="PANTHER" id="PTHR12526:SF630">
    <property type="entry name" value="GLYCOSYLTRANSFERASE"/>
    <property type="match status" value="1"/>
</dbReference>
<dbReference type="SUPFAM" id="SSF53756">
    <property type="entry name" value="UDP-Glycosyltransferase/glycogen phosphorylase"/>
    <property type="match status" value="1"/>
</dbReference>
<feature type="domain" description="Glycosyl transferase family 1" evidence="1">
    <location>
        <begin position="185"/>
        <end position="345"/>
    </location>
</feature>
<organism evidence="3 4">
    <name type="scientific">Dissulfuribacter thermophilus</name>
    <dbReference type="NCBI Taxonomy" id="1156395"/>
    <lineage>
        <taxon>Bacteria</taxon>
        <taxon>Pseudomonadati</taxon>
        <taxon>Thermodesulfobacteriota</taxon>
        <taxon>Dissulfuribacteria</taxon>
        <taxon>Dissulfuribacterales</taxon>
        <taxon>Dissulfuribacteraceae</taxon>
        <taxon>Dissulfuribacter</taxon>
    </lineage>
</organism>
<dbReference type="OrthoDB" id="9775208at2"/>